<gene>
    <name evidence="1" type="ORF">GCM10009682_24160</name>
</gene>
<name>A0ABN2LWM8_9ACTN</name>
<comment type="caution">
    <text evidence="1">The sequence shown here is derived from an EMBL/GenBank/DDBJ whole genome shotgun (WGS) entry which is preliminary data.</text>
</comment>
<dbReference type="EMBL" id="BAAALT010000059">
    <property type="protein sequence ID" value="GAA1801425.1"/>
    <property type="molecule type" value="Genomic_DNA"/>
</dbReference>
<evidence type="ECO:0000313" key="2">
    <source>
        <dbReference type="Proteomes" id="UP001500218"/>
    </source>
</evidence>
<dbReference type="Proteomes" id="UP001500218">
    <property type="component" value="Unassembled WGS sequence"/>
</dbReference>
<keyword evidence="2" id="KW-1185">Reference proteome</keyword>
<dbReference type="RefSeq" id="WP_344129583.1">
    <property type="nucleotide sequence ID" value="NZ_BAAALT010000059.1"/>
</dbReference>
<organism evidence="1 2">
    <name type="scientific">Luedemannella flava</name>
    <dbReference type="NCBI Taxonomy" id="349316"/>
    <lineage>
        <taxon>Bacteria</taxon>
        <taxon>Bacillati</taxon>
        <taxon>Actinomycetota</taxon>
        <taxon>Actinomycetes</taxon>
        <taxon>Micromonosporales</taxon>
        <taxon>Micromonosporaceae</taxon>
        <taxon>Luedemannella</taxon>
    </lineage>
</organism>
<reference evidence="1 2" key="1">
    <citation type="journal article" date="2019" name="Int. J. Syst. Evol. Microbiol.">
        <title>The Global Catalogue of Microorganisms (GCM) 10K type strain sequencing project: providing services to taxonomists for standard genome sequencing and annotation.</title>
        <authorList>
            <consortium name="The Broad Institute Genomics Platform"/>
            <consortium name="The Broad Institute Genome Sequencing Center for Infectious Disease"/>
            <person name="Wu L."/>
            <person name="Ma J."/>
        </authorList>
    </citation>
    <scope>NUCLEOTIDE SEQUENCE [LARGE SCALE GENOMIC DNA]</scope>
    <source>
        <strain evidence="1 2">JCM 13250</strain>
    </source>
</reference>
<evidence type="ECO:0000313" key="1">
    <source>
        <dbReference type="EMBL" id="GAA1801425.1"/>
    </source>
</evidence>
<accession>A0ABN2LWM8</accession>
<proteinExistence type="predicted"/>
<protein>
    <submittedName>
        <fullName evidence="1">Uncharacterized protein</fullName>
    </submittedName>
</protein>
<sequence length="102" mass="11409">MGVPRWLRWAQPWEMGVAVRRDWPDGSHDLFGWRRTGSDLGAAMRADLVYWLRAPARPVYCVVTVSMRDFLLHGRRDVCRASDCPTAPARSAGAVADGVVAR</sequence>